<evidence type="ECO:0000313" key="5">
    <source>
        <dbReference type="Proteomes" id="UP000094769"/>
    </source>
</evidence>
<dbReference type="AlphaFoldDB" id="A0A7Z1AEL0"/>
<dbReference type="CDD" id="cd16328">
    <property type="entry name" value="RseA_N"/>
    <property type="match status" value="1"/>
</dbReference>
<dbReference type="SUPFAM" id="SSF89069">
    <property type="entry name" value="N-terminal, cytoplasmic domain of anti-sigmaE factor RseA"/>
    <property type="match status" value="1"/>
</dbReference>
<name>A0A7Z1AEL0_9GAMM</name>
<dbReference type="InterPro" id="IPR005572">
    <property type="entry name" value="Anti-sigma_E_RseA_N"/>
</dbReference>
<dbReference type="InterPro" id="IPR052383">
    <property type="entry name" value="Anti-sigma-E_RseA-like"/>
</dbReference>
<comment type="caution">
    <text evidence="4">The sequence shown here is derived from an EMBL/GenBank/DDBJ whole genome shotgun (WGS) entry which is preliminary data.</text>
</comment>
<dbReference type="EMBL" id="MARB01000014">
    <property type="protein sequence ID" value="ODJ87115.1"/>
    <property type="molecule type" value="Genomic_DNA"/>
</dbReference>
<keyword evidence="5" id="KW-1185">Reference proteome</keyword>
<evidence type="ECO:0000313" key="4">
    <source>
        <dbReference type="EMBL" id="ODJ87115.1"/>
    </source>
</evidence>
<feature type="domain" description="Anti sigma-E protein RseA N-terminal" evidence="3">
    <location>
        <begin position="7"/>
        <end position="83"/>
    </location>
</feature>
<proteinExistence type="predicted"/>
<evidence type="ECO:0000256" key="1">
    <source>
        <dbReference type="SAM" id="MobiDB-lite"/>
    </source>
</evidence>
<gene>
    <name evidence="4" type="primary">rseA</name>
    <name evidence="4" type="ORF">CODIS_26320</name>
</gene>
<keyword evidence="2" id="KW-0472">Membrane</keyword>
<dbReference type="GO" id="GO:0016989">
    <property type="term" value="F:sigma factor antagonist activity"/>
    <property type="evidence" value="ECO:0007669"/>
    <property type="project" value="InterPro"/>
</dbReference>
<sequence>MTEQEFERLSALVDDEISEHEISGEINKLKNTQESQGIWSRYHLIGDAMRNELGQIHNPEMARCISQSIENEPIVLAPAALKPRSSNKKRAFTGLAVAASLTAAAVIMAPQLINPGSSEAPNQLASSDQLPISNQRPENNTVYVAENGTRWKLLKKPKVESRLNDYLLNHQDLSPSSNIKGIMPYATFVSYDENKQ</sequence>
<evidence type="ECO:0000256" key="2">
    <source>
        <dbReference type="SAM" id="Phobius"/>
    </source>
</evidence>
<dbReference type="Pfam" id="PF03872">
    <property type="entry name" value="RseA_N"/>
    <property type="match status" value="1"/>
</dbReference>
<feature type="region of interest" description="Disordered" evidence="1">
    <location>
        <begin position="118"/>
        <end position="138"/>
    </location>
</feature>
<feature type="transmembrane region" description="Helical" evidence="2">
    <location>
        <begin position="91"/>
        <end position="113"/>
    </location>
</feature>
<keyword evidence="2" id="KW-0812">Transmembrane</keyword>
<evidence type="ECO:0000259" key="3">
    <source>
        <dbReference type="Pfam" id="PF03872"/>
    </source>
</evidence>
<dbReference type="Proteomes" id="UP000094769">
    <property type="component" value="Unassembled WGS sequence"/>
</dbReference>
<organism evidence="4 5">
    <name type="scientific">Candidatus Thiodiazotropha endolucinida</name>
    <dbReference type="NCBI Taxonomy" id="1655433"/>
    <lineage>
        <taxon>Bacteria</taxon>
        <taxon>Pseudomonadati</taxon>
        <taxon>Pseudomonadota</taxon>
        <taxon>Gammaproteobacteria</taxon>
        <taxon>Chromatiales</taxon>
        <taxon>Sedimenticolaceae</taxon>
        <taxon>Candidatus Thiodiazotropha</taxon>
    </lineage>
</organism>
<accession>A0A7Z1AEL0</accession>
<dbReference type="PANTHER" id="PTHR38104">
    <property type="match status" value="1"/>
</dbReference>
<keyword evidence="2" id="KW-1133">Transmembrane helix</keyword>
<dbReference type="PANTHER" id="PTHR38104:SF1">
    <property type="entry name" value="ANTI-SIGMA-E FACTOR RSEA"/>
    <property type="match status" value="1"/>
</dbReference>
<dbReference type="Gene3D" id="1.10.10.880">
    <property type="entry name" value="Anti sigma-E protein RseA, N-terminal domain"/>
    <property type="match status" value="1"/>
</dbReference>
<dbReference type="RefSeq" id="WP_069125653.1">
    <property type="nucleotide sequence ID" value="NZ_MARB01000014.1"/>
</dbReference>
<dbReference type="OrthoDB" id="5298512at2"/>
<protein>
    <submittedName>
        <fullName evidence="4">Anti-sigma-E factor RseA</fullName>
    </submittedName>
</protein>
<reference evidence="4 5" key="1">
    <citation type="submission" date="2016-06" db="EMBL/GenBank/DDBJ databases">
        <title>Genome sequence of endosymbiont of Candidatus Endolucinida thiodiazotropha.</title>
        <authorList>
            <person name="Poehlein A."/>
            <person name="Koenig S."/>
            <person name="Heiden S.E."/>
            <person name="Thuermer A."/>
            <person name="Voget S."/>
            <person name="Daniel R."/>
            <person name="Markert S."/>
            <person name="Gros O."/>
            <person name="Schweder T."/>
        </authorList>
    </citation>
    <scope>NUCLEOTIDE SEQUENCE [LARGE SCALE GENOMIC DNA]</scope>
    <source>
        <strain evidence="4 5">COS</strain>
    </source>
</reference>
<dbReference type="InterPro" id="IPR036147">
    <property type="entry name" value="Anti-sigma_E_RseA_N_sf"/>
</dbReference>